<dbReference type="InterPro" id="IPR036108">
    <property type="entry name" value="4pyrrol_syn_uPrphyn_synt_sf"/>
</dbReference>
<dbReference type="Pfam" id="PF02602">
    <property type="entry name" value="HEM4"/>
    <property type="match status" value="1"/>
</dbReference>
<keyword evidence="12" id="KW-1185">Reference proteome</keyword>
<keyword evidence="4 9" id="KW-0456">Lyase</keyword>
<evidence type="ECO:0000256" key="3">
    <source>
        <dbReference type="ARBA" id="ARBA00013109"/>
    </source>
</evidence>
<evidence type="ECO:0000256" key="1">
    <source>
        <dbReference type="ARBA" id="ARBA00004772"/>
    </source>
</evidence>
<protein>
    <recommendedName>
        <fullName evidence="7 9">Uroporphyrinogen-III synthase</fullName>
        <ecNumber evidence="3 9">4.2.1.75</ecNumber>
    </recommendedName>
</protein>
<comment type="catalytic activity">
    <reaction evidence="8 9">
        <text>hydroxymethylbilane = uroporphyrinogen III + H2O</text>
        <dbReference type="Rhea" id="RHEA:18965"/>
        <dbReference type="ChEBI" id="CHEBI:15377"/>
        <dbReference type="ChEBI" id="CHEBI:57308"/>
        <dbReference type="ChEBI" id="CHEBI:57845"/>
        <dbReference type="EC" id="4.2.1.75"/>
    </reaction>
</comment>
<evidence type="ECO:0000256" key="9">
    <source>
        <dbReference type="RuleBase" id="RU366031"/>
    </source>
</evidence>
<dbReference type="PANTHER" id="PTHR38042:SF1">
    <property type="entry name" value="UROPORPHYRINOGEN-III SYNTHASE, CHLOROPLASTIC"/>
    <property type="match status" value="1"/>
</dbReference>
<proteinExistence type="inferred from homology"/>
<evidence type="ECO:0000313" key="11">
    <source>
        <dbReference type="EMBL" id="MBR1134843.1"/>
    </source>
</evidence>
<reference evidence="12" key="1">
    <citation type="journal article" date="2021" name="ISME J.">
        <title>Evolutionary origin and ecological implication of a unique nif island in free-living Bradyrhizobium lineages.</title>
        <authorList>
            <person name="Tao J."/>
        </authorList>
    </citation>
    <scope>NUCLEOTIDE SEQUENCE [LARGE SCALE GENOMIC DNA]</scope>
    <source>
        <strain evidence="12">SZCCT0094</strain>
    </source>
</reference>
<keyword evidence="5 9" id="KW-0627">Porphyrin biosynthesis</keyword>
<evidence type="ECO:0000256" key="8">
    <source>
        <dbReference type="ARBA" id="ARBA00048617"/>
    </source>
</evidence>
<feature type="domain" description="Tetrapyrrole biosynthesis uroporphyrinogen III synthase" evidence="10">
    <location>
        <begin position="14"/>
        <end position="237"/>
    </location>
</feature>
<name>A0ABS5G0P0_9BRAD</name>
<evidence type="ECO:0000256" key="2">
    <source>
        <dbReference type="ARBA" id="ARBA00008133"/>
    </source>
</evidence>
<evidence type="ECO:0000256" key="5">
    <source>
        <dbReference type="ARBA" id="ARBA00023244"/>
    </source>
</evidence>
<accession>A0ABS5G0P0</accession>
<evidence type="ECO:0000256" key="6">
    <source>
        <dbReference type="ARBA" id="ARBA00037589"/>
    </source>
</evidence>
<dbReference type="Proteomes" id="UP001314635">
    <property type="component" value="Unassembled WGS sequence"/>
</dbReference>
<dbReference type="RefSeq" id="WP_172238137.1">
    <property type="nucleotide sequence ID" value="NZ_JABFDP010000018.1"/>
</dbReference>
<dbReference type="EC" id="4.2.1.75" evidence="3 9"/>
<organism evidence="11 12">
    <name type="scientific">Bradyrhizobium denitrificans</name>
    <dbReference type="NCBI Taxonomy" id="2734912"/>
    <lineage>
        <taxon>Bacteria</taxon>
        <taxon>Pseudomonadati</taxon>
        <taxon>Pseudomonadota</taxon>
        <taxon>Alphaproteobacteria</taxon>
        <taxon>Hyphomicrobiales</taxon>
        <taxon>Nitrobacteraceae</taxon>
        <taxon>Bradyrhizobium</taxon>
    </lineage>
</organism>
<comment type="pathway">
    <text evidence="1 9">Porphyrin-containing compound metabolism; protoporphyrin-IX biosynthesis; coproporphyrinogen-III from 5-aminolevulinate: step 3/4.</text>
</comment>
<gene>
    <name evidence="11" type="ORF">JQ619_03610</name>
</gene>
<dbReference type="InterPro" id="IPR039793">
    <property type="entry name" value="UROS/Hem4"/>
</dbReference>
<evidence type="ECO:0000259" key="10">
    <source>
        <dbReference type="Pfam" id="PF02602"/>
    </source>
</evidence>
<evidence type="ECO:0000256" key="7">
    <source>
        <dbReference type="ARBA" id="ARBA00040167"/>
    </source>
</evidence>
<dbReference type="CDD" id="cd06578">
    <property type="entry name" value="HemD"/>
    <property type="match status" value="1"/>
</dbReference>
<comment type="caution">
    <text evidence="11">The sequence shown here is derived from an EMBL/GenBank/DDBJ whole genome shotgun (WGS) entry which is preliminary data.</text>
</comment>
<dbReference type="PANTHER" id="PTHR38042">
    <property type="entry name" value="UROPORPHYRINOGEN-III SYNTHASE, CHLOROPLASTIC"/>
    <property type="match status" value="1"/>
</dbReference>
<dbReference type="SUPFAM" id="SSF69618">
    <property type="entry name" value="HemD-like"/>
    <property type="match status" value="1"/>
</dbReference>
<comment type="similarity">
    <text evidence="2 9">Belongs to the uroporphyrinogen-III synthase family.</text>
</comment>
<dbReference type="InterPro" id="IPR003754">
    <property type="entry name" value="4pyrrol_synth_uPrphyn_synth"/>
</dbReference>
<evidence type="ECO:0000313" key="12">
    <source>
        <dbReference type="Proteomes" id="UP001314635"/>
    </source>
</evidence>
<comment type="function">
    <text evidence="6 9">Catalyzes cyclization of the linear tetrapyrrole, hydroxymethylbilane, to the macrocyclic uroporphyrinogen III.</text>
</comment>
<evidence type="ECO:0000256" key="4">
    <source>
        <dbReference type="ARBA" id="ARBA00023239"/>
    </source>
</evidence>
<dbReference type="Gene3D" id="3.40.50.10090">
    <property type="match status" value="2"/>
</dbReference>
<sequence length="245" mass="25653">MAVLVTRPAPDNDRSATALRARGFEVLLAPMLRFEPVALPDEAGRDAAAVIVTSSNALRAAAPQLARSALLTLPLFAVGDHTAAAARQAGFTQVMSADGDAGALRDLVTRERANGRIKADAPLLYLAGADISRDLAGELAGRGFEVITQTVYRMAPVTTLPRDVCDAFAKNAITAVLHYSRRSAAAFVAAIRADGVEISALAVPHCCMSANVAEVLREAGATQVTIAAHPNENDMLEGLTRALRS</sequence>
<dbReference type="EMBL" id="JAFCLK010000003">
    <property type="protein sequence ID" value="MBR1134843.1"/>
    <property type="molecule type" value="Genomic_DNA"/>
</dbReference>